<evidence type="ECO:0000256" key="1">
    <source>
        <dbReference type="SAM" id="MobiDB-lite"/>
    </source>
</evidence>
<proteinExistence type="predicted"/>
<evidence type="ECO:0000313" key="2">
    <source>
        <dbReference type="EMBL" id="ORY29857.1"/>
    </source>
</evidence>
<feature type="region of interest" description="Disordered" evidence="1">
    <location>
        <begin position="58"/>
        <end position="81"/>
    </location>
</feature>
<keyword evidence="3" id="KW-1185">Reference proteome</keyword>
<dbReference type="EMBL" id="MCOG01000177">
    <property type="protein sequence ID" value="ORY29857.1"/>
    <property type="molecule type" value="Genomic_DNA"/>
</dbReference>
<accession>A0A1Y2B5U1</accession>
<evidence type="ECO:0000313" key="3">
    <source>
        <dbReference type="Proteomes" id="UP000193920"/>
    </source>
</evidence>
<comment type="caution">
    <text evidence="2">The sequence shown here is derived from an EMBL/GenBank/DDBJ whole genome shotgun (WGS) entry which is preliminary data.</text>
</comment>
<sequence>MSYGKNKGKNGLDLSPMQEDSDDIENNSVIVISDSNENVNNNSSLISKHINCMKSTLSNQSSDSSINTINNGSTDSSKLMNTPGSLDLSSDISCVKYDTSLMESKFTVSSPISTLPENSILNKVSDGALVAFICRPNSYIVCGSCGNIWQRNTSKSSSGTYLRFSYRGTLSDGSKCNSSASIANLKTFFMDLHIKHSIEYNVTNNSFFIKRYDLSLWESFNNSYSKEKDQFSYTRLYHISNVINAKNTTINSIRKQFSFMNSFSNSACLALYWMRNSCKTNEIKEYNSVITDDLFWVSNSRKFNTTCAIFGIPPSLLRLFCLACKLRKHIRQMSPSNPLSSSFSITNIRNNQFLTNSFGYRIINYNIFQHDLFPLEPPRLHNPNSSAPVSELDSLNTRLDKLIISHLSKSIMASCIISLARVSNPSTLEFYNHTHATDRCVFIRDSITSNYALLWRTNSFVNLLLLPNPIFLSTTNKPSIPEKGDLYVEENTKNYVYKDDKHYHRPSNKCYCSLNPTSISSNPDTTNIFNDLGNDNYYEIINYKGYFNQENYNKISQKITTTIKYTYKTDIDDPSDTKINEDQYYDNNEEDNNEAQNNNKKFWLLVGL</sequence>
<reference evidence="2 3" key="1">
    <citation type="submission" date="2016-08" db="EMBL/GenBank/DDBJ databases">
        <title>A Parts List for Fungal Cellulosomes Revealed by Comparative Genomics.</title>
        <authorList>
            <consortium name="DOE Joint Genome Institute"/>
            <person name="Haitjema C.H."/>
            <person name="Gilmore S.P."/>
            <person name="Henske J.K."/>
            <person name="Solomon K.V."/>
            <person name="De Groot R."/>
            <person name="Kuo A."/>
            <person name="Mondo S.J."/>
            <person name="Salamov A.A."/>
            <person name="Labutti K."/>
            <person name="Zhao Z."/>
            <person name="Chiniquy J."/>
            <person name="Barry K."/>
            <person name="Brewer H.M."/>
            <person name="Purvine S.O."/>
            <person name="Wright A.T."/>
            <person name="Boxma B."/>
            <person name="Van Alen T."/>
            <person name="Hackstein J.H."/>
            <person name="Baker S.E."/>
            <person name="Grigoriev I.V."/>
            <person name="O'Malley M.A."/>
        </authorList>
    </citation>
    <scope>NUCLEOTIDE SEQUENCE [LARGE SCALE GENOMIC DNA]</scope>
    <source>
        <strain evidence="2 3">G1</strain>
    </source>
</reference>
<gene>
    <name evidence="2" type="ORF">LY90DRAFT_627551</name>
</gene>
<name>A0A1Y2B5U1_9FUNG</name>
<dbReference type="Proteomes" id="UP000193920">
    <property type="component" value="Unassembled WGS sequence"/>
</dbReference>
<dbReference type="AlphaFoldDB" id="A0A1Y2B5U1"/>
<protein>
    <submittedName>
        <fullName evidence="2">Uncharacterized protein</fullName>
    </submittedName>
</protein>
<organism evidence="2 3">
    <name type="scientific">Neocallimastix californiae</name>
    <dbReference type="NCBI Taxonomy" id="1754190"/>
    <lineage>
        <taxon>Eukaryota</taxon>
        <taxon>Fungi</taxon>
        <taxon>Fungi incertae sedis</taxon>
        <taxon>Chytridiomycota</taxon>
        <taxon>Chytridiomycota incertae sedis</taxon>
        <taxon>Neocallimastigomycetes</taxon>
        <taxon>Neocallimastigales</taxon>
        <taxon>Neocallimastigaceae</taxon>
        <taxon>Neocallimastix</taxon>
    </lineage>
</organism>
<feature type="region of interest" description="Disordered" evidence="1">
    <location>
        <begin position="1"/>
        <end position="22"/>
    </location>
</feature>